<comment type="caution">
    <text evidence="10">The sequence shown here is derived from an EMBL/GenBank/DDBJ whole genome shotgun (WGS) entry which is preliminary data.</text>
</comment>
<evidence type="ECO:0000256" key="7">
    <source>
        <dbReference type="SAM" id="Phobius"/>
    </source>
</evidence>
<evidence type="ECO:0000256" key="2">
    <source>
        <dbReference type="ARBA" id="ARBA00022475"/>
    </source>
</evidence>
<feature type="domain" description="Cardiolipin synthase N-terminal" evidence="9">
    <location>
        <begin position="20"/>
        <end position="66"/>
    </location>
</feature>
<evidence type="ECO:0000259" key="9">
    <source>
        <dbReference type="Pfam" id="PF13396"/>
    </source>
</evidence>
<feature type="domain" description="SHOCT" evidence="8">
    <location>
        <begin position="118"/>
        <end position="144"/>
    </location>
</feature>
<dbReference type="InterPro" id="IPR018649">
    <property type="entry name" value="SHOCT"/>
</dbReference>
<name>A0ABW0WW94_9ACTN</name>
<keyword evidence="11" id="KW-1185">Reference proteome</keyword>
<gene>
    <name evidence="10" type="ORF">ACFP3U_02285</name>
</gene>
<sequence>MDNYPLLNIFWTMLELFLWILWFFLLFKIITDIFRSHDMGGWAKAGWMVLVILLPLIGVLAYVIARGRSMGERDLAQAQKADEAFKAYIRDAAGSASGSAPGEGGAGDGSAGRSHVDDLAKLAELKADGAISEEEYQKAKEKLLV</sequence>
<evidence type="ECO:0000313" key="11">
    <source>
        <dbReference type="Proteomes" id="UP001595975"/>
    </source>
</evidence>
<evidence type="ECO:0000256" key="5">
    <source>
        <dbReference type="ARBA" id="ARBA00023136"/>
    </source>
</evidence>
<protein>
    <submittedName>
        <fullName evidence="10">SHOCT domain-containing protein</fullName>
    </submittedName>
</protein>
<reference evidence="11" key="1">
    <citation type="journal article" date="2019" name="Int. J. Syst. Evol. Microbiol.">
        <title>The Global Catalogue of Microorganisms (GCM) 10K type strain sequencing project: providing services to taxonomists for standard genome sequencing and annotation.</title>
        <authorList>
            <consortium name="The Broad Institute Genomics Platform"/>
            <consortium name="The Broad Institute Genome Sequencing Center for Infectious Disease"/>
            <person name="Wu L."/>
            <person name="Ma J."/>
        </authorList>
    </citation>
    <scope>NUCLEOTIDE SEQUENCE [LARGE SCALE GENOMIC DNA]</scope>
    <source>
        <strain evidence="11">CGMCC 4.1437</strain>
    </source>
</reference>
<evidence type="ECO:0000256" key="4">
    <source>
        <dbReference type="ARBA" id="ARBA00022989"/>
    </source>
</evidence>
<keyword evidence="4 7" id="KW-1133">Transmembrane helix</keyword>
<dbReference type="Proteomes" id="UP001595975">
    <property type="component" value="Unassembled WGS sequence"/>
</dbReference>
<keyword evidence="2" id="KW-1003">Cell membrane</keyword>
<feature type="compositionally biased region" description="Gly residues" evidence="6">
    <location>
        <begin position="101"/>
        <end position="110"/>
    </location>
</feature>
<accession>A0ABW0WW94</accession>
<evidence type="ECO:0000313" key="10">
    <source>
        <dbReference type="EMBL" id="MFC5661808.1"/>
    </source>
</evidence>
<proteinExistence type="predicted"/>
<dbReference type="InterPro" id="IPR027379">
    <property type="entry name" value="CLS_N"/>
</dbReference>
<dbReference type="RefSeq" id="WP_380223398.1">
    <property type="nucleotide sequence ID" value="NZ_JBHSOF010000002.1"/>
</dbReference>
<evidence type="ECO:0000256" key="1">
    <source>
        <dbReference type="ARBA" id="ARBA00004651"/>
    </source>
</evidence>
<evidence type="ECO:0000256" key="6">
    <source>
        <dbReference type="SAM" id="MobiDB-lite"/>
    </source>
</evidence>
<organism evidence="10 11">
    <name type="scientific">Kitasatospora misakiensis</name>
    <dbReference type="NCBI Taxonomy" id="67330"/>
    <lineage>
        <taxon>Bacteria</taxon>
        <taxon>Bacillati</taxon>
        <taxon>Actinomycetota</taxon>
        <taxon>Actinomycetes</taxon>
        <taxon>Kitasatosporales</taxon>
        <taxon>Streptomycetaceae</taxon>
        <taxon>Kitasatospora</taxon>
    </lineage>
</organism>
<feature type="transmembrane region" description="Helical" evidence="7">
    <location>
        <begin position="45"/>
        <end position="65"/>
    </location>
</feature>
<comment type="subcellular location">
    <subcellularLocation>
        <location evidence="1">Cell membrane</location>
        <topology evidence="1">Multi-pass membrane protein</topology>
    </subcellularLocation>
</comment>
<keyword evidence="3 7" id="KW-0812">Transmembrane</keyword>
<dbReference type="Pfam" id="PF13396">
    <property type="entry name" value="PLDc_N"/>
    <property type="match status" value="1"/>
</dbReference>
<feature type="transmembrane region" description="Helical" evidence="7">
    <location>
        <begin position="7"/>
        <end position="25"/>
    </location>
</feature>
<evidence type="ECO:0000259" key="8">
    <source>
        <dbReference type="Pfam" id="PF09851"/>
    </source>
</evidence>
<keyword evidence="5 7" id="KW-0472">Membrane</keyword>
<dbReference type="EMBL" id="JBHSOF010000002">
    <property type="protein sequence ID" value="MFC5661808.1"/>
    <property type="molecule type" value="Genomic_DNA"/>
</dbReference>
<dbReference type="Pfam" id="PF09851">
    <property type="entry name" value="SHOCT"/>
    <property type="match status" value="1"/>
</dbReference>
<feature type="region of interest" description="Disordered" evidence="6">
    <location>
        <begin position="94"/>
        <end position="113"/>
    </location>
</feature>
<evidence type="ECO:0000256" key="3">
    <source>
        <dbReference type="ARBA" id="ARBA00022692"/>
    </source>
</evidence>